<dbReference type="InterPro" id="IPR003609">
    <property type="entry name" value="Pan_app"/>
</dbReference>
<evidence type="ECO:0000256" key="26">
    <source>
        <dbReference type="SAM" id="Phobius"/>
    </source>
</evidence>
<dbReference type="InterPro" id="IPR001480">
    <property type="entry name" value="Bulb-type_lectin_dom"/>
</dbReference>
<keyword evidence="6" id="KW-0723">Serine/threonine-protein kinase</keyword>
<evidence type="ECO:0000256" key="7">
    <source>
        <dbReference type="ARBA" id="ARBA00022528"/>
    </source>
</evidence>
<dbReference type="Pfam" id="PF08276">
    <property type="entry name" value="PAN_2"/>
    <property type="match status" value="1"/>
</dbReference>
<name>A0A397YA55_BRACM</name>
<evidence type="ECO:0000256" key="3">
    <source>
        <dbReference type="ARBA" id="ARBA00006643"/>
    </source>
</evidence>
<keyword evidence="7" id="KW-0150">Chloroplast</keyword>
<evidence type="ECO:0000256" key="13">
    <source>
        <dbReference type="ARBA" id="ARBA00022729"/>
    </source>
</evidence>
<feature type="transmembrane region" description="Helical" evidence="26">
    <location>
        <begin position="1200"/>
        <end position="1221"/>
    </location>
</feature>
<keyword evidence="11" id="KW-0808">Transferase</keyword>
<keyword evidence="24" id="KW-0325">Glycoprotein</keyword>
<dbReference type="FunFam" id="3.30.200.20:FF:000401">
    <property type="entry name" value="G-type lectin S-receptor-like serine/threonine-protein kinase SD1-29"/>
    <property type="match status" value="1"/>
</dbReference>
<dbReference type="FunFam" id="1.25.40.10:FF:000073">
    <property type="entry name" value="Pentatricopeptide repeat-containing protein chloroplastic"/>
    <property type="match status" value="1"/>
</dbReference>
<keyword evidence="10" id="KW-0934">Plastid</keyword>
<dbReference type="GO" id="GO:0004674">
    <property type="term" value="F:protein serine/threonine kinase activity"/>
    <property type="evidence" value="ECO:0007669"/>
    <property type="project" value="UniProtKB-KW"/>
</dbReference>
<evidence type="ECO:0000256" key="17">
    <source>
        <dbReference type="ARBA" id="ARBA00022777"/>
    </source>
</evidence>
<dbReference type="SUPFAM" id="SSF51110">
    <property type="entry name" value="alpha-D-mannose-specific plant lectins"/>
    <property type="match status" value="1"/>
</dbReference>
<evidence type="ECO:0000256" key="12">
    <source>
        <dbReference type="ARBA" id="ARBA00022692"/>
    </source>
</evidence>
<evidence type="ECO:0000256" key="2">
    <source>
        <dbReference type="ARBA" id="ARBA00004251"/>
    </source>
</evidence>
<keyword evidence="18" id="KW-0067">ATP-binding</keyword>
<keyword evidence="15" id="KW-0677">Repeat</keyword>
<keyword evidence="22" id="KW-1015">Disulfide bond</keyword>
<dbReference type="CDD" id="cd01098">
    <property type="entry name" value="PAN_AP_plant"/>
    <property type="match status" value="1"/>
</dbReference>
<dbReference type="InterPro" id="IPR002885">
    <property type="entry name" value="PPR_rpt"/>
</dbReference>
<evidence type="ECO:0000256" key="19">
    <source>
        <dbReference type="ARBA" id="ARBA00022946"/>
    </source>
</evidence>
<dbReference type="Gene3D" id="2.90.10.10">
    <property type="entry name" value="Bulb-type lectin domain"/>
    <property type="match status" value="1"/>
</dbReference>
<dbReference type="Gene3D" id="1.10.510.10">
    <property type="entry name" value="Transferase(Phosphotransferase) domain 1"/>
    <property type="match status" value="1"/>
</dbReference>
<keyword evidence="14" id="KW-0430">Lectin</keyword>
<feature type="transmembrane region" description="Helical" evidence="26">
    <location>
        <begin position="771"/>
        <end position="795"/>
    </location>
</feature>
<dbReference type="Pfam" id="PF11883">
    <property type="entry name" value="DUF3403"/>
    <property type="match status" value="1"/>
</dbReference>
<evidence type="ECO:0000256" key="14">
    <source>
        <dbReference type="ARBA" id="ARBA00022734"/>
    </source>
</evidence>
<dbReference type="InterPro" id="IPR021820">
    <property type="entry name" value="S-locus_recpt_kinase_C"/>
</dbReference>
<evidence type="ECO:0000256" key="18">
    <source>
        <dbReference type="ARBA" id="ARBA00022840"/>
    </source>
</evidence>
<evidence type="ECO:0000256" key="21">
    <source>
        <dbReference type="ARBA" id="ARBA00023136"/>
    </source>
</evidence>
<dbReference type="SMART" id="SM00473">
    <property type="entry name" value="PAN_AP"/>
    <property type="match status" value="1"/>
</dbReference>
<dbReference type="Pfam" id="PF01535">
    <property type="entry name" value="PPR"/>
    <property type="match status" value="5"/>
</dbReference>
<evidence type="ECO:0000256" key="15">
    <source>
        <dbReference type="ARBA" id="ARBA00022737"/>
    </source>
</evidence>
<feature type="repeat" description="PPR" evidence="25">
    <location>
        <begin position="374"/>
        <end position="404"/>
    </location>
</feature>
<keyword evidence="13" id="KW-0732">Signal</keyword>
<evidence type="ECO:0000259" key="27">
    <source>
        <dbReference type="PROSITE" id="PS50011"/>
    </source>
</evidence>
<dbReference type="Pfam" id="PF01453">
    <property type="entry name" value="B_lectin"/>
    <property type="match status" value="1"/>
</dbReference>
<dbReference type="Pfam" id="PF00954">
    <property type="entry name" value="S_locus_glycop"/>
    <property type="match status" value="1"/>
</dbReference>
<dbReference type="GO" id="GO:0031625">
    <property type="term" value="F:ubiquitin protein ligase binding"/>
    <property type="evidence" value="ECO:0007669"/>
    <property type="project" value="UniProtKB-ARBA"/>
</dbReference>
<evidence type="ECO:0000313" key="30">
    <source>
        <dbReference type="EMBL" id="RID47860.1"/>
    </source>
</evidence>
<protein>
    <recommendedName>
        <fullName evidence="32">Non-specific serine/threonine protein kinase</fullName>
    </recommendedName>
</protein>
<dbReference type="InterPro" id="IPR046848">
    <property type="entry name" value="E_motif"/>
</dbReference>
<dbReference type="GO" id="GO:0009451">
    <property type="term" value="P:RNA modification"/>
    <property type="evidence" value="ECO:0007669"/>
    <property type="project" value="InterPro"/>
</dbReference>
<evidence type="ECO:0008006" key="32">
    <source>
        <dbReference type="Google" id="ProtNLM"/>
    </source>
</evidence>
<keyword evidence="4" id="KW-0713">Self-incompatibility</keyword>
<keyword evidence="17" id="KW-0418">Kinase</keyword>
<keyword evidence="23" id="KW-0675">Receptor</keyword>
<dbReference type="SMART" id="SM00220">
    <property type="entry name" value="S_TKc"/>
    <property type="match status" value="1"/>
</dbReference>
<dbReference type="PROSITE" id="PS50011">
    <property type="entry name" value="PROTEIN_KINASE_DOM"/>
    <property type="match status" value="1"/>
</dbReference>
<dbReference type="SUPFAM" id="SSF48452">
    <property type="entry name" value="TPR-like"/>
    <property type="match status" value="1"/>
</dbReference>
<evidence type="ECO:0000256" key="20">
    <source>
        <dbReference type="ARBA" id="ARBA00022989"/>
    </source>
</evidence>
<dbReference type="Gene3D" id="3.30.200.20">
    <property type="entry name" value="Phosphorylase Kinase, domain 1"/>
    <property type="match status" value="1"/>
</dbReference>
<dbReference type="PROSITE" id="PS00108">
    <property type="entry name" value="PROTEIN_KINASE_ST"/>
    <property type="match status" value="1"/>
</dbReference>
<dbReference type="Pfam" id="PF14432">
    <property type="entry name" value="DYW_deaminase"/>
    <property type="match status" value="1"/>
</dbReference>
<dbReference type="PROSITE" id="PS51375">
    <property type="entry name" value="PPR"/>
    <property type="match status" value="6"/>
</dbReference>
<evidence type="ECO:0000256" key="25">
    <source>
        <dbReference type="PROSITE-ProRule" id="PRU00708"/>
    </source>
</evidence>
<keyword evidence="5" id="KW-1003">Cell membrane</keyword>
<dbReference type="FunFam" id="2.90.10.10:FF:000003">
    <property type="entry name" value="G-type lectin S-receptor-like serine/threonine-protein kinase"/>
    <property type="match status" value="1"/>
</dbReference>
<evidence type="ECO:0000259" key="29">
    <source>
        <dbReference type="PROSITE" id="PS50948"/>
    </source>
</evidence>
<evidence type="ECO:0000256" key="10">
    <source>
        <dbReference type="ARBA" id="ARBA00022640"/>
    </source>
</evidence>
<gene>
    <name evidence="30" type="ORF">BRARA_I04422</name>
</gene>
<dbReference type="GO" id="GO:0008270">
    <property type="term" value="F:zinc ion binding"/>
    <property type="evidence" value="ECO:0007669"/>
    <property type="project" value="InterPro"/>
</dbReference>
<keyword evidence="8" id="KW-0245">EGF-like domain</keyword>
<dbReference type="GO" id="GO:0005886">
    <property type="term" value="C:plasma membrane"/>
    <property type="evidence" value="ECO:0007669"/>
    <property type="project" value="UniProtKB-SubCell"/>
</dbReference>
<dbReference type="InterPro" id="IPR000858">
    <property type="entry name" value="S_locus_glycoprot_dom"/>
</dbReference>
<dbReference type="GO" id="GO:0030246">
    <property type="term" value="F:carbohydrate binding"/>
    <property type="evidence" value="ECO:0007669"/>
    <property type="project" value="UniProtKB-KW"/>
</dbReference>
<feature type="domain" description="Protein kinase" evidence="27">
    <location>
        <begin position="1258"/>
        <end position="1543"/>
    </location>
</feature>
<evidence type="ECO:0000256" key="22">
    <source>
        <dbReference type="ARBA" id="ARBA00023157"/>
    </source>
</evidence>
<dbReference type="InterPro" id="IPR001245">
    <property type="entry name" value="Ser-Thr/Tyr_kinase_cat_dom"/>
</dbReference>
<dbReference type="FunFam" id="1.25.40.10:FF:000031">
    <property type="entry name" value="Pentatricopeptide repeat-containing protein mitochondrial"/>
    <property type="match status" value="1"/>
</dbReference>
<dbReference type="InterPro" id="IPR011009">
    <property type="entry name" value="Kinase-like_dom_sf"/>
</dbReference>
<evidence type="ECO:0000256" key="24">
    <source>
        <dbReference type="ARBA" id="ARBA00023180"/>
    </source>
</evidence>
<keyword evidence="12 26" id="KW-0812">Transmembrane</keyword>
<evidence type="ECO:0000256" key="8">
    <source>
        <dbReference type="ARBA" id="ARBA00022536"/>
    </source>
</evidence>
<keyword evidence="20 26" id="KW-1133">Transmembrane helix</keyword>
<feature type="domain" description="Apple" evidence="29">
    <location>
        <begin position="1104"/>
        <end position="1189"/>
    </location>
</feature>
<dbReference type="FunFam" id="1.25.40.10:FF:000395">
    <property type="entry name" value="Pentatricopeptide repeat-containing protein chloroplastic"/>
    <property type="match status" value="1"/>
</dbReference>
<keyword evidence="19" id="KW-0809">Transit peptide</keyword>
<keyword evidence="21 26" id="KW-0472">Membrane</keyword>
<dbReference type="InterPro" id="IPR000719">
    <property type="entry name" value="Prot_kinase_dom"/>
</dbReference>
<dbReference type="CDD" id="cd14066">
    <property type="entry name" value="STKc_IRAK"/>
    <property type="match status" value="1"/>
</dbReference>
<dbReference type="PANTHER" id="PTHR24015:SF1063">
    <property type="entry name" value="OS12G0156900 PROTEIN"/>
    <property type="match status" value="1"/>
</dbReference>
<dbReference type="FunFam" id="1.25.40.10:FF:002415">
    <property type="entry name" value="Uncharacterized protein"/>
    <property type="match status" value="1"/>
</dbReference>
<dbReference type="EMBL" id="CM010636">
    <property type="protein sequence ID" value="RID47860.1"/>
    <property type="molecule type" value="Genomic_DNA"/>
</dbReference>
<dbReference type="GO" id="GO:0045087">
    <property type="term" value="P:innate immune response"/>
    <property type="evidence" value="ECO:0007669"/>
    <property type="project" value="UniProtKB-ARBA"/>
</dbReference>
<dbReference type="SUPFAM" id="SSF56112">
    <property type="entry name" value="Protein kinase-like (PK-like)"/>
    <property type="match status" value="1"/>
</dbReference>
<organism evidence="30 31">
    <name type="scientific">Brassica campestris</name>
    <name type="common">Field mustard</name>
    <dbReference type="NCBI Taxonomy" id="3711"/>
    <lineage>
        <taxon>Eukaryota</taxon>
        <taxon>Viridiplantae</taxon>
        <taxon>Streptophyta</taxon>
        <taxon>Embryophyta</taxon>
        <taxon>Tracheophyta</taxon>
        <taxon>Spermatophyta</taxon>
        <taxon>Magnoliopsida</taxon>
        <taxon>eudicotyledons</taxon>
        <taxon>Gunneridae</taxon>
        <taxon>Pentapetalae</taxon>
        <taxon>rosids</taxon>
        <taxon>malvids</taxon>
        <taxon>Brassicales</taxon>
        <taxon>Brassicaceae</taxon>
        <taxon>Brassiceae</taxon>
        <taxon>Brassica</taxon>
    </lineage>
</organism>
<dbReference type="Pfam" id="PF07714">
    <property type="entry name" value="PK_Tyr_Ser-Thr"/>
    <property type="match status" value="1"/>
</dbReference>
<dbReference type="Gene3D" id="1.25.40.10">
    <property type="entry name" value="Tetratricopeptide repeat domain"/>
    <property type="match status" value="5"/>
</dbReference>
<feature type="repeat" description="PPR" evidence="25">
    <location>
        <begin position="203"/>
        <end position="237"/>
    </location>
</feature>
<reference evidence="30 31" key="1">
    <citation type="submission" date="2018-06" db="EMBL/GenBank/DDBJ databases">
        <title>WGS assembly of Brassica rapa FPsc.</title>
        <authorList>
            <person name="Bowman J."/>
            <person name="Kohchi T."/>
            <person name="Yamato K."/>
            <person name="Jenkins J."/>
            <person name="Shu S."/>
            <person name="Ishizaki K."/>
            <person name="Yamaoka S."/>
            <person name="Nishihama R."/>
            <person name="Nakamura Y."/>
            <person name="Berger F."/>
            <person name="Adam C."/>
            <person name="Aki S."/>
            <person name="Althoff F."/>
            <person name="Araki T."/>
            <person name="Arteaga-Vazquez M."/>
            <person name="Balasubrmanian S."/>
            <person name="Bauer D."/>
            <person name="Boehm C."/>
            <person name="Briginshaw L."/>
            <person name="Caballero-Perez J."/>
            <person name="Catarino B."/>
            <person name="Chen F."/>
            <person name="Chiyoda S."/>
            <person name="Chovatia M."/>
            <person name="Davies K."/>
            <person name="Delmans M."/>
            <person name="Demura T."/>
            <person name="Dierschke T."/>
            <person name="Dolan L."/>
            <person name="Dorantes-Acosta A."/>
            <person name="Eklund D."/>
            <person name="Florent S."/>
            <person name="Flores-Sandoval E."/>
            <person name="Fujiyama A."/>
            <person name="Fukuzawa H."/>
            <person name="Galik B."/>
            <person name="Grimanelli D."/>
            <person name="Grimwood J."/>
            <person name="Grossniklaus U."/>
            <person name="Hamada T."/>
            <person name="Haseloff J."/>
            <person name="Hetherington A."/>
            <person name="Higo A."/>
            <person name="Hirakawa Y."/>
            <person name="Hundley H."/>
            <person name="Ikeda Y."/>
            <person name="Inoue K."/>
            <person name="Inoue S."/>
            <person name="Ishida S."/>
            <person name="Jia Q."/>
            <person name="Kakita M."/>
            <person name="Kanazawa T."/>
            <person name="Kawai Y."/>
            <person name="Kawashima T."/>
            <person name="Kennedy M."/>
            <person name="Kinose K."/>
            <person name="Kinoshita T."/>
            <person name="Kohara Y."/>
            <person name="Koide E."/>
            <person name="Komatsu K."/>
            <person name="Kopischke S."/>
            <person name="Kubo M."/>
            <person name="Kyozuka J."/>
            <person name="Lagercrantz U."/>
            <person name="Lin S."/>
            <person name="Lindquist E."/>
            <person name="Lipzen A."/>
            <person name="Lu C."/>
            <person name="Luna E."/>
            <person name="Martienssen R."/>
            <person name="Minamino N."/>
            <person name="Mizutani M."/>
            <person name="Mizutani M."/>
            <person name="Mochizuki N."/>
            <person name="Monte I."/>
            <person name="Mosher R."/>
            <person name="Nagasaki H."/>
            <person name="Nakagami H."/>
            <person name="Naramoto S."/>
            <person name="Nishitani K."/>
            <person name="Ohtani M."/>
            <person name="Okamoto T."/>
            <person name="Okumura M."/>
            <person name="Phillips J."/>
            <person name="Pollak B."/>
            <person name="Reinders A."/>
            <person name="Roevekamp M."/>
            <person name="Sano R."/>
            <person name="Sawa S."/>
            <person name="Schmid M."/>
            <person name="Shirakawa M."/>
            <person name="Solano R."/>
            <person name="Spunde A."/>
            <person name="Suetsugu N."/>
            <person name="Sugano S."/>
            <person name="Sugiyama A."/>
            <person name="Sun R."/>
            <person name="Suzuki Y."/>
            <person name="Takenaka M."/>
            <person name="Takezawa D."/>
            <person name="Tomogane H."/>
            <person name="Tsuzuki M."/>
            <person name="Ueda T."/>
            <person name="Umeda M."/>
            <person name="Ward J."/>
            <person name="Watanabe Y."/>
            <person name="Yazaki K."/>
            <person name="Yokoyama R."/>
            <person name="Yoshitake Y."/>
            <person name="Yotsui I."/>
            <person name="Zachgo S."/>
            <person name="Schmutz J."/>
        </authorList>
    </citation>
    <scope>NUCLEOTIDE SEQUENCE [LARGE SCALE GENOMIC DNA]</scope>
    <source>
        <strain evidence="31">cv. B-3</strain>
    </source>
</reference>
<feature type="domain" description="Bulb-type lectin" evidence="28">
    <location>
        <begin position="792"/>
        <end position="913"/>
    </location>
</feature>
<feature type="repeat" description="PPR" evidence="25">
    <location>
        <begin position="102"/>
        <end position="136"/>
    </location>
</feature>
<evidence type="ECO:0000256" key="6">
    <source>
        <dbReference type="ARBA" id="ARBA00022527"/>
    </source>
</evidence>
<feature type="repeat" description="PPR" evidence="25">
    <location>
        <begin position="506"/>
        <end position="540"/>
    </location>
</feature>
<comment type="similarity">
    <text evidence="3">Belongs to the PPR family. PCMP-H subfamily.</text>
</comment>
<dbReference type="FunFam" id="1.25.40.10:FF:001326">
    <property type="entry name" value="Pentatricopeptide repeat-containing protein"/>
    <property type="match status" value="1"/>
</dbReference>
<dbReference type="InterPro" id="IPR032867">
    <property type="entry name" value="DYW_dom"/>
</dbReference>
<keyword evidence="16" id="KW-0547">Nucleotide-binding</keyword>
<dbReference type="PANTHER" id="PTHR24015">
    <property type="entry name" value="OS07G0578800 PROTEIN-RELATED"/>
    <property type="match status" value="1"/>
</dbReference>
<evidence type="ECO:0000256" key="11">
    <source>
        <dbReference type="ARBA" id="ARBA00022679"/>
    </source>
</evidence>
<feature type="repeat" description="PPR" evidence="25">
    <location>
        <begin position="304"/>
        <end position="338"/>
    </location>
</feature>
<evidence type="ECO:0000256" key="9">
    <source>
        <dbReference type="ARBA" id="ARBA00022553"/>
    </source>
</evidence>
<dbReference type="PROSITE" id="PS50927">
    <property type="entry name" value="BULB_LECTIN"/>
    <property type="match status" value="1"/>
</dbReference>
<dbReference type="InterPro" id="IPR008271">
    <property type="entry name" value="Ser/Thr_kinase_AS"/>
</dbReference>
<evidence type="ECO:0000256" key="5">
    <source>
        <dbReference type="ARBA" id="ARBA00022475"/>
    </source>
</evidence>
<proteinExistence type="inferred from homology"/>
<dbReference type="NCBIfam" id="TIGR00756">
    <property type="entry name" value="PPR"/>
    <property type="match status" value="6"/>
</dbReference>
<feature type="repeat" description="PPR" evidence="25">
    <location>
        <begin position="405"/>
        <end position="439"/>
    </location>
</feature>
<accession>A0A397YA55</accession>
<sequence length="1571" mass="174875">MSSQLAHVSTITRIQNPPFSSSHHHQFLSQRTYIPAKVYEHPAALLLERCSSLEDLRRVLPLVFKNGLSQEHLFQTKLVSLFCRYGSVVEAARVFDAVDDKLDVLYHTMLKGYAKVPDLDKAVSFFVRMRCDDVEPVVYNFTYLLKACGDEAELGVGKEVHGLLVKSGFSLDLFAMTGLENMYAKCRQVHEARKVFDRMPERDLVSWNTMVSGYSQNGLARMALEMVALMCEENLKPSFITVVSVLPAVSALGLIRIGKEIHGYAMRAGFDSLVNVSTALVDMYAKCGSLNTARRIFDGMLEKNVVSWNSMIDAYVQNENPKEAMVVFQKMLDEGVKPTDVSIMGALHACADLGDLERGRFIHKLSVELDLDRNVSVVNSLISMYCKCKDVDTAASLFGKLRTRTLVSWNAMILGFAQNGRPIEALNYFSQMRAWTVKPDTFTYVSVITALAELSVTHQAKWIHGVVMRNCLDKNVFVATALVDMYAKCGAITTARKVFDMMSERHVTTWNAMLDGYGTHGIGKAALELFEEMRKGNVKPNGVTFLSVISACSHSGLVEAGVKCFHMMKEGYSIEPSMDHYGAMVDLLGRAGLLNEAWDFIAQMPVKPAVNVYGAMLGACQIHKNVSFAEKAAERLFELNPDDGGYHVLLANIYRAASMWEKVGQVRVSMLRQGLRKTPGCSMVEIKNEVHSFFSGSTDHPSSKEIYTFLEKLMCKIKEAGYVPDTKLILGVEDDIKEQLLSSHSEKLAISFGLLNTTAGTTIHVRKNLRVYMGIVLFPFFLWLSLFLNCGYAAISRDTPLSFGQTLSSPGGTYELGFFSPNNSQNQYIGIWFKKITPRAVVWVANREKPITNPVANLTTSGNGSLILLDSRNNVVWSTKEASTSNKCHAKLLDTGNLVVVDDVSGSFLWQSFENLGDTMLPLSSLMYNIATKEKRVLTSWKTDTDPSPGEFVVQLTSQVPAQIVTMKGDRVYKRSGPWSKTVFTGIPKMDGSYASPFSLFQDIESGTGSFSYLQRNSGLTRVIITSEGYLKTFHYNGTGWVLDFVTPENSCDLYGTCGPYGLCVKKSTPTTCECMKGFVPKFKEEWKRGNMSSGCVRHTELSCQATTNSSTKRHGNSFYRLANVKPPAFYEYASFVDEDQCQEGCLRNCSCTAFAYITGIGCLLWNQELIDTVRYSTGGESLSIRVASSELVGSRTTKIIAGSICLSIFVILVFASYTYWRYRVKQKDSWKNGLEQQEISGLTFFDMNTIRAATNNFNVSNKLGQGGFGPVYKGITADKKEIAVKRLSSSSGQGTEEFMNEIKLISKLQHRNLVRLLGCCIDGEEKLLIYEFMVNKSLDSFLFDMTLKLEIDWPKRFNIIQGVARGLLYLHRDSCLKVIHRDMKVSNILLDENMDPKISDFGLARMVQGTQHQDSTRRVVGTIGYMSPEYAWTGMFSEKSDIYAFGVLQLEIISGMKISSFNCGGQGKTLLEYAWETWLETGGVDLLDQAIASSCSPDEVARCVQIGLLCIQQQAVDRPNIAQVVSMITTTTELPRPKQPVFAVQTQDQASTVSVLESVNHMTQTAIHGR</sequence>
<dbReference type="PROSITE" id="PS50948">
    <property type="entry name" value="PAN"/>
    <property type="match status" value="1"/>
</dbReference>
<dbReference type="GO" id="GO:0060320">
    <property type="term" value="P:rejection of self pollen"/>
    <property type="evidence" value="ECO:0007669"/>
    <property type="project" value="UniProtKB-KW"/>
</dbReference>
<evidence type="ECO:0000256" key="4">
    <source>
        <dbReference type="ARBA" id="ARBA00022471"/>
    </source>
</evidence>
<evidence type="ECO:0000313" key="31">
    <source>
        <dbReference type="Proteomes" id="UP000264353"/>
    </source>
</evidence>
<dbReference type="Proteomes" id="UP000264353">
    <property type="component" value="Chromosome A9"/>
</dbReference>
<dbReference type="InterPro" id="IPR046960">
    <property type="entry name" value="PPR_At4g14850-like_plant"/>
</dbReference>
<dbReference type="GO" id="GO:0005524">
    <property type="term" value="F:ATP binding"/>
    <property type="evidence" value="ECO:0007669"/>
    <property type="project" value="UniProtKB-KW"/>
</dbReference>
<evidence type="ECO:0000256" key="16">
    <source>
        <dbReference type="ARBA" id="ARBA00022741"/>
    </source>
</evidence>
<evidence type="ECO:0000256" key="23">
    <source>
        <dbReference type="ARBA" id="ARBA00023170"/>
    </source>
</evidence>
<dbReference type="CDD" id="cd00028">
    <property type="entry name" value="B_lectin"/>
    <property type="match status" value="1"/>
</dbReference>
<dbReference type="Pfam" id="PF13041">
    <property type="entry name" value="PPR_2"/>
    <property type="match status" value="3"/>
</dbReference>
<dbReference type="Pfam" id="PF20431">
    <property type="entry name" value="E_motif"/>
    <property type="match status" value="1"/>
</dbReference>
<dbReference type="FunFam" id="1.10.510.10:FF:000345">
    <property type="entry name" value="G-type lectin S-receptor-like serine/threonine-protein kinase"/>
    <property type="match status" value="1"/>
</dbReference>
<comment type="subcellular location">
    <subcellularLocation>
        <location evidence="2">Cell membrane</location>
        <topology evidence="2">Single-pass type I membrane protein</topology>
    </subcellularLocation>
    <subcellularLocation>
        <location evidence="1">Plastid</location>
        <location evidence="1">Chloroplast</location>
    </subcellularLocation>
</comment>
<dbReference type="Pfam" id="PF13812">
    <property type="entry name" value="PPR_3"/>
    <property type="match status" value="1"/>
</dbReference>
<evidence type="ECO:0000256" key="1">
    <source>
        <dbReference type="ARBA" id="ARBA00004229"/>
    </source>
</evidence>
<evidence type="ECO:0000259" key="28">
    <source>
        <dbReference type="PROSITE" id="PS50927"/>
    </source>
</evidence>
<dbReference type="InterPro" id="IPR036426">
    <property type="entry name" value="Bulb-type_lectin_dom_sf"/>
</dbReference>
<dbReference type="GO" id="GO:0009507">
    <property type="term" value="C:chloroplast"/>
    <property type="evidence" value="ECO:0007669"/>
    <property type="project" value="UniProtKB-SubCell"/>
</dbReference>
<dbReference type="SMART" id="SM00108">
    <property type="entry name" value="B_lectin"/>
    <property type="match status" value="1"/>
</dbReference>
<dbReference type="InterPro" id="IPR011990">
    <property type="entry name" value="TPR-like_helical_dom_sf"/>
</dbReference>
<dbReference type="GO" id="GO:0003723">
    <property type="term" value="F:RNA binding"/>
    <property type="evidence" value="ECO:0007669"/>
    <property type="project" value="InterPro"/>
</dbReference>
<keyword evidence="9" id="KW-0597">Phosphoprotein</keyword>